<dbReference type="GeneID" id="20828001"/>
<feature type="non-terminal residue" evidence="3">
    <location>
        <position position="1"/>
    </location>
</feature>
<name>F8MNE0_NEUT8</name>
<evidence type="ECO:0000256" key="2">
    <source>
        <dbReference type="SAM" id="SignalP"/>
    </source>
</evidence>
<accession>F8MNE0</accession>
<keyword evidence="2" id="KW-0732">Signal</keyword>
<dbReference type="HOGENOM" id="CLU_1796997_0_0_1"/>
<dbReference type="VEuPathDB" id="FungiDB:NEUTE1DRAFT_45608"/>
<proteinExistence type="predicted"/>
<protein>
    <recommendedName>
        <fullName evidence="5">Secreted protein</fullName>
    </recommendedName>
</protein>
<feature type="signal peptide" evidence="2">
    <location>
        <begin position="1"/>
        <end position="25"/>
    </location>
</feature>
<evidence type="ECO:0008006" key="5">
    <source>
        <dbReference type="Google" id="ProtNLM"/>
    </source>
</evidence>
<organism evidence="3 4">
    <name type="scientific">Neurospora tetrasperma (strain FGSC 2508 / ATCC MYA-4615 / P0657)</name>
    <dbReference type="NCBI Taxonomy" id="510951"/>
    <lineage>
        <taxon>Eukaryota</taxon>
        <taxon>Fungi</taxon>
        <taxon>Dikarya</taxon>
        <taxon>Ascomycota</taxon>
        <taxon>Pezizomycotina</taxon>
        <taxon>Sordariomycetes</taxon>
        <taxon>Sordariomycetidae</taxon>
        <taxon>Sordariales</taxon>
        <taxon>Sordariaceae</taxon>
        <taxon>Neurospora</taxon>
    </lineage>
</organism>
<evidence type="ECO:0000256" key="1">
    <source>
        <dbReference type="SAM" id="MobiDB-lite"/>
    </source>
</evidence>
<gene>
    <name evidence="3" type="ORF">NEUTE1DRAFT_45608</name>
</gene>
<keyword evidence="4" id="KW-1185">Reference proteome</keyword>
<evidence type="ECO:0000313" key="4">
    <source>
        <dbReference type="Proteomes" id="UP000008065"/>
    </source>
</evidence>
<dbReference type="KEGG" id="nte:NEUTE1DRAFT45608"/>
<dbReference type="RefSeq" id="XP_009851649.1">
    <property type="nucleotide sequence ID" value="XM_009853347.1"/>
</dbReference>
<reference evidence="4" key="1">
    <citation type="journal article" date="2011" name="Genetics">
        <title>Massive changes in genome architecture accompany the transition to self-fertility in the filamentous fungus Neurospora tetrasperma.</title>
        <authorList>
            <person name="Ellison C.E."/>
            <person name="Stajich J.E."/>
            <person name="Jacobson D.J."/>
            <person name="Natvig D.O."/>
            <person name="Lapidus A."/>
            <person name="Foster B."/>
            <person name="Aerts A."/>
            <person name="Riley R."/>
            <person name="Lindquist E.A."/>
            <person name="Grigoriev I.V."/>
            <person name="Taylor J.W."/>
        </authorList>
    </citation>
    <scope>NUCLEOTIDE SEQUENCE [LARGE SCALE GENOMIC DNA]</scope>
    <source>
        <strain evidence="4">FGSC 2508 / P0657</strain>
    </source>
</reference>
<sequence length="158" mass="17311">LLAEPGVLLLLLQVLHQGFVRCGRAHATPPSICTFLRPSTVLTMPACIRLLFGCRIDVETRWQITLGHFQGTAQASQPASRPTMPTNPTTKQAYPQIGDKISFSLSLSDHLFSARSIIAPIFHKTFRDRNPPCSRIPLILGPNRHHLAQRAGVGVGTT</sequence>
<dbReference type="Proteomes" id="UP000008065">
    <property type="component" value="Unassembled WGS sequence"/>
</dbReference>
<dbReference type="EMBL" id="GL891305">
    <property type="protein sequence ID" value="EGO56115.1"/>
    <property type="molecule type" value="Genomic_DNA"/>
</dbReference>
<dbReference type="AlphaFoldDB" id="F8MNE0"/>
<evidence type="ECO:0000313" key="3">
    <source>
        <dbReference type="EMBL" id="EGO56115.1"/>
    </source>
</evidence>
<feature type="region of interest" description="Disordered" evidence="1">
    <location>
        <begin position="73"/>
        <end position="93"/>
    </location>
</feature>
<feature type="chain" id="PRO_5003375048" description="Secreted protein" evidence="2">
    <location>
        <begin position="26"/>
        <end position="158"/>
    </location>
</feature>